<dbReference type="EMBL" id="BAABHS010000011">
    <property type="protein sequence ID" value="GAA4966524.1"/>
    <property type="molecule type" value="Genomic_DNA"/>
</dbReference>
<dbReference type="Proteomes" id="UP001500466">
    <property type="component" value="Unassembled WGS sequence"/>
</dbReference>
<accession>A0ABP9HBN2</accession>
<gene>
    <name evidence="1" type="ORF">GCM10023205_33950</name>
</gene>
<name>A0ABP9HBN2_9ACTN</name>
<comment type="caution">
    <text evidence="1">The sequence shown here is derived from an EMBL/GenBank/DDBJ whole genome shotgun (WGS) entry which is preliminary data.</text>
</comment>
<keyword evidence="2" id="KW-1185">Reference proteome</keyword>
<dbReference type="RefSeq" id="WP_345676337.1">
    <property type="nucleotide sequence ID" value="NZ_BAABHS010000011.1"/>
</dbReference>
<evidence type="ECO:0000313" key="1">
    <source>
        <dbReference type="EMBL" id="GAA4966524.1"/>
    </source>
</evidence>
<proteinExistence type="predicted"/>
<protein>
    <submittedName>
        <fullName evidence="1">Uncharacterized protein</fullName>
    </submittedName>
</protein>
<evidence type="ECO:0000313" key="2">
    <source>
        <dbReference type="Proteomes" id="UP001500466"/>
    </source>
</evidence>
<sequence>MGELDRVLRAVDLMRWNAVPGPSNGVYRPGDCGSALRALAVAEDAAATRESLALLESGGIVHLHSATVYPTAVAAAPILLDIADLAAPAAAAGAASLLEHMLGYEPFPGFERVAVAAGRKIALCCAVARMIREHPGAARGARQIWRPLVEAAAEHRWFDEGDGPCVTTAD</sequence>
<reference evidence="2" key="1">
    <citation type="journal article" date="2019" name="Int. J. Syst. Evol. Microbiol.">
        <title>The Global Catalogue of Microorganisms (GCM) 10K type strain sequencing project: providing services to taxonomists for standard genome sequencing and annotation.</title>
        <authorList>
            <consortium name="The Broad Institute Genomics Platform"/>
            <consortium name="The Broad Institute Genome Sequencing Center for Infectious Disease"/>
            <person name="Wu L."/>
            <person name="Ma J."/>
        </authorList>
    </citation>
    <scope>NUCLEOTIDE SEQUENCE [LARGE SCALE GENOMIC DNA]</scope>
    <source>
        <strain evidence="2">JCM 17986</strain>
    </source>
</reference>
<organism evidence="1 2">
    <name type="scientific">Yinghuangia aomiensis</name>
    <dbReference type="NCBI Taxonomy" id="676205"/>
    <lineage>
        <taxon>Bacteria</taxon>
        <taxon>Bacillati</taxon>
        <taxon>Actinomycetota</taxon>
        <taxon>Actinomycetes</taxon>
        <taxon>Kitasatosporales</taxon>
        <taxon>Streptomycetaceae</taxon>
        <taxon>Yinghuangia</taxon>
    </lineage>
</organism>